<dbReference type="Pfam" id="PF00227">
    <property type="entry name" value="Proteasome"/>
    <property type="match status" value="1"/>
</dbReference>
<dbReference type="GO" id="GO:0010499">
    <property type="term" value="P:proteasomal ubiquitin-independent protein catabolic process"/>
    <property type="evidence" value="ECO:0007669"/>
    <property type="project" value="EnsemblFungi"/>
</dbReference>
<evidence type="ECO:0000256" key="2">
    <source>
        <dbReference type="ARBA" id="ARBA00022942"/>
    </source>
</evidence>
<dbReference type="InterPro" id="IPR001353">
    <property type="entry name" value="Proteasome_sua/b"/>
</dbReference>
<proteinExistence type="inferred from homology"/>
<dbReference type="Gene3D" id="3.60.20.10">
    <property type="entry name" value="Glutamine Phosphoribosylpyrophosphate, subunit 1, domain 1"/>
    <property type="match status" value="1"/>
</dbReference>
<dbReference type="PANTHER" id="PTHR32194:SF2">
    <property type="entry name" value="PROTEASOME SUBUNIT BETA TYPE-1"/>
    <property type="match status" value="1"/>
</dbReference>
<dbReference type="OMA" id="CSGCWCD"/>
<dbReference type="Proteomes" id="UP000070444">
    <property type="component" value="Unassembled WGS sequence"/>
</dbReference>
<dbReference type="STRING" id="796925.A0A137NR42"/>
<dbReference type="GO" id="GO:0019774">
    <property type="term" value="C:proteasome core complex, beta-subunit complex"/>
    <property type="evidence" value="ECO:0007669"/>
    <property type="project" value="EnsemblFungi"/>
</dbReference>
<dbReference type="PROSITE" id="PS51476">
    <property type="entry name" value="PROTEASOME_BETA_2"/>
    <property type="match status" value="1"/>
</dbReference>
<dbReference type="InterPro" id="IPR016050">
    <property type="entry name" value="Proteasome_bsu_CS"/>
</dbReference>
<organism evidence="6 7">
    <name type="scientific">Conidiobolus coronatus (strain ATCC 28846 / CBS 209.66 / NRRL 28638)</name>
    <name type="common">Delacroixia coronata</name>
    <dbReference type="NCBI Taxonomy" id="796925"/>
    <lineage>
        <taxon>Eukaryota</taxon>
        <taxon>Fungi</taxon>
        <taxon>Fungi incertae sedis</taxon>
        <taxon>Zoopagomycota</taxon>
        <taxon>Entomophthoromycotina</taxon>
        <taxon>Entomophthoromycetes</taxon>
        <taxon>Entomophthorales</taxon>
        <taxon>Ancylistaceae</taxon>
        <taxon>Conidiobolus</taxon>
    </lineage>
</organism>
<comment type="similarity">
    <text evidence="5">Belongs to the peptidase T1B family.</text>
</comment>
<comment type="subunit">
    <text evidence="4">The 26S proteasome consists of a 20S proteasome core and two 19S regulatory subunits. The 20S proteasome core is composed of 28 subunits that are arranged in four stacked rings, resulting in a barrel-shaped structure. The two end rings are each formed by seven alpha subunits, and the two central rings are each formed by seven beta subunits. The catalytic chamber with the active sites is on the inside of the barrel.</text>
</comment>
<evidence type="ECO:0000256" key="3">
    <source>
        <dbReference type="ARBA" id="ARBA00023242"/>
    </source>
</evidence>
<evidence type="ECO:0000313" key="7">
    <source>
        <dbReference type="Proteomes" id="UP000070444"/>
    </source>
</evidence>
<keyword evidence="6" id="KW-0378">Hydrolase</keyword>
<keyword evidence="2 5" id="KW-0647">Proteasome</keyword>
<dbReference type="CDD" id="cd03757">
    <property type="entry name" value="proteasome_beta_type_1"/>
    <property type="match status" value="1"/>
</dbReference>
<dbReference type="PANTHER" id="PTHR32194">
    <property type="entry name" value="METALLOPROTEASE TLDD"/>
    <property type="match status" value="1"/>
</dbReference>
<reference evidence="6 7" key="1">
    <citation type="journal article" date="2015" name="Genome Biol. Evol.">
        <title>Phylogenomic analyses indicate that early fungi evolved digesting cell walls of algal ancestors of land plants.</title>
        <authorList>
            <person name="Chang Y."/>
            <person name="Wang S."/>
            <person name="Sekimoto S."/>
            <person name="Aerts A.L."/>
            <person name="Choi C."/>
            <person name="Clum A."/>
            <person name="LaButti K.M."/>
            <person name="Lindquist E.A."/>
            <person name="Yee Ngan C."/>
            <person name="Ohm R.A."/>
            <person name="Salamov A.A."/>
            <person name="Grigoriev I.V."/>
            <person name="Spatafora J.W."/>
            <person name="Berbee M.L."/>
        </authorList>
    </citation>
    <scope>NUCLEOTIDE SEQUENCE [LARGE SCALE GENOMIC DNA]</scope>
    <source>
        <strain evidence="6 7">NRRL 28638</strain>
    </source>
</reference>
<comment type="subcellular location">
    <subcellularLocation>
        <location evidence="5">Cytoplasm</location>
    </subcellularLocation>
    <subcellularLocation>
        <location evidence="5">Nucleus</location>
    </subcellularLocation>
</comment>
<dbReference type="GO" id="GO:0005634">
    <property type="term" value="C:nucleus"/>
    <property type="evidence" value="ECO:0007669"/>
    <property type="project" value="UniProtKB-SubCell"/>
</dbReference>
<dbReference type="InterPro" id="IPR023333">
    <property type="entry name" value="Proteasome_suB-type"/>
</dbReference>
<evidence type="ECO:0000256" key="4">
    <source>
        <dbReference type="ARBA" id="ARBA00026071"/>
    </source>
</evidence>
<keyword evidence="7" id="KW-1185">Reference proteome</keyword>
<gene>
    <name evidence="6" type="ORF">CONCODRAFT_62288</name>
</gene>
<sequence>MQFERSPATQLAGPNQHAFDPYTNNGGTSLAVAGEDFVLVGSDTRQSEGYNINSRYNPKAWALPNGCVLATAGFNADCQALYRTVLQRIELYVHNHQKQLSLEALAAMIHTILYSRRFFPLYSYTIVAGIDKEGKGRLYSYDAIGSYDSHNCACIGSGTSLIQPVLDNQIDKTNQPDAPKALPNRDFAVKLVKDCFTSATERDIYTGDYLELFLIDKDGIKKEKYDLKKD</sequence>
<evidence type="ECO:0000256" key="5">
    <source>
        <dbReference type="RuleBase" id="RU004203"/>
    </source>
</evidence>
<dbReference type="SUPFAM" id="SSF56235">
    <property type="entry name" value="N-terminal nucleophile aminohydrolases (Ntn hydrolases)"/>
    <property type="match status" value="1"/>
</dbReference>
<dbReference type="FunFam" id="3.60.20.10:FF:000027">
    <property type="entry name" value="Proteasome subunit beta type-6"/>
    <property type="match status" value="1"/>
</dbReference>
<dbReference type="GO" id="GO:0016787">
    <property type="term" value="F:hydrolase activity"/>
    <property type="evidence" value="ECO:0007669"/>
    <property type="project" value="UniProtKB-KW"/>
</dbReference>
<dbReference type="GO" id="GO:0005737">
    <property type="term" value="C:cytoplasm"/>
    <property type="evidence" value="ECO:0007669"/>
    <property type="project" value="UniProtKB-SubCell"/>
</dbReference>
<dbReference type="OrthoDB" id="268479at2759"/>
<dbReference type="AlphaFoldDB" id="A0A137NR42"/>
<protein>
    <recommendedName>
        <fullName evidence="5">Proteasome subunit beta</fullName>
    </recommendedName>
</protein>
<accession>A0A137NR42</accession>
<evidence type="ECO:0000313" key="6">
    <source>
        <dbReference type="EMBL" id="KXN65205.1"/>
    </source>
</evidence>
<dbReference type="PROSITE" id="PS00854">
    <property type="entry name" value="PROTEASOME_BETA_1"/>
    <property type="match status" value="1"/>
</dbReference>
<comment type="subunit">
    <text evidence="5">Component of the proteasome complex.</text>
</comment>
<dbReference type="GO" id="GO:0043161">
    <property type="term" value="P:proteasome-mediated ubiquitin-dependent protein catabolic process"/>
    <property type="evidence" value="ECO:0007669"/>
    <property type="project" value="EnsemblFungi"/>
</dbReference>
<comment type="function">
    <text evidence="5">Component of the proteasome, a multicatalytic proteinase complex which is characterized by its ability to cleave peptides with Arg, Phe, Tyr, Leu, and Glu adjacent to the leaving group at neutral or slightly basic pH. The proteasome has an ATP-dependent proteolytic activity.</text>
</comment>
<evidence type="ECO:0000256" key="1">
    <source>
        <dbReference type="ARBA" id="ARBA00022490"/>
    </source>
</evidence>
<name>A0A137NR42_CONC2</name>
<dbReference type="InterPro" id="IPR029055">
    <property type="entry name" value="Ntn_hydrolases_N"/>
</dbReference>
<dbReference type="EMBL" id="KQ964947">
    <property type="protein sequence ID" value="KXN65205.1"/>
    <property type="molecule type" value="Genomic_DNA"/>
</dbReference>
<keyword evidence="3 5" id="KW-0539">Nucleus</keyword>
<keyword evidence="1 5" id="KW-0963">Cytoplasm</keyword>